<reference evidence="1 2" key="1">
    <citation type="submission" date="2015-05" db="EMBL/GenBank/DDBJ databases">
        <authorList>
            <person name="Wang D.B."/>
            <person name="Wang M."/>
        </authorList>
    </citation>
    <scope>NUCLEOTIDE SEQUENCE [LARGE SCALE GENOMIC DNA]</scope>
    <source>
        <strain evidence="1">VL1</strain>
    </source>
</reference>
<accession>A0A0G4KRK5</accession>
<keyword evidence="2" id="KW-1185">Reference proteome</keyword>
<name>A0A0G4KRK5_VERLO</name>
<organism evidence="1 2">
    <name type="scientific">Verticillium longisporum</name>
    <name type="common">Verticillium dahliae var. longisporum</name>
    <dbReference type="NCBI Taxonomy" id="100787"/>
    <lineage>
        <taxon>Eukaryota</taxon>
        <taxon>Fungi</taxon>
        <taxon>Dikarya</taxon>
        <taxon>Ascomycota</taxon>
        <taxon>Pezizomycotina</taxon>
        <taxon>Sordariomycetes</taxon>
        <taxon>Hypocreomycetidae</taxon>
        <taxon>Glomerellales</taxon>
        <taxon>Plectosphaerellaceae</taxon>
        <taxon>Verticillium</taxon>
    </lineage>
</organism>
<dbReference type="EMBL" id="CVQH01003558">
    <property type="protein sequence ID" value="CRK12281.1"/>
    <property type="molecule type" value="Genomic_DNA"/>
</dbReference>
<dbReference type="AlphaFoldDB" id="A0A0G4KRK5"/>
<sequence length="88" mass="9337">MSMPGIIVQTSPLPSPSYTLSCTTHRCSTHSTAGYICFAPARKLRFVVAFFPSSAPLLASHMEPVQVVIQTLVLGKASFINLSAAAGR</sequence>
<proteinExistence type="predicted"/>
<gene>
    <name evidence="1" type="ORF">BN1708_010424</name>
</gene>
<evidence type="ECO:0000313" key="2">
    <source>
        <dbReference type="Proteomes" id="UP000044602"/>
    </source>
</evidence>
<evidence type="ECO:0000313" key="1">
    <source>
        <dbReference type="EMBL" id="CRK12281.1"/>
    </source>
</evidence>
<dbReference type="Proteomes" id="UP000044602">
    <property type="component" value="Unassembled WGS sequence"/>
</dbReference>
<protein>
    <submittedName>
        <fullName evidence="1">Uncharacterized protein</fullName>
    </submittedName>
</protein>